<name>A0ACC1XHY5_MELAZ</name>
<dbReference type="Proteomes" id="UP001164539">
    <property type="component" value="Chromosome 9"/>
</dbReference>
<gene>
    <name evidence="1" type="ORF">OWV82_016661</name>
</gene>
<evidence type="ECO:0000313" key="1">
    <source>
        <dbReference type="EMBL" id="KAJ4710483.1"/>
    </source>
</evidence>
<reference evidence="1 2" key="1">
    <citation type="journal article" date="2023" name="Science">
        <title>Complex scaffold remodeling in plant triterpene biosynthesis.</title>
        <authorList>
            <person name="De La Pena R."/>
            <person name="Hodgson H."/>
            <person name="Liu J.C."/>
            <person name="Stephenson M.J."/>
            <person name="Martin A.C."/>
            <person name="Owen C."/>
            <person name="Harkess A."/>
            <person name="Leebens-Mack J."/>
            <person name="Jimenez L.E."/>
            <person name="Osbourn A."/>
            <person name="Sattely E.S."/>
        </authorList>
    </citation>
    <scope>NUCLEOTIDE SEQUENCE [LARGE SCALE GENOMIC DNA]</scope>
    <source>
        <strain evidence="2">cv. JPN11</strain>
        <tissue evidence="1">Leaf</tissue>
    </source>
</reference>
<dbReference type="EMBL" id="CM051402">
    <property type="protein sequence ID" value="KAJ4710483.1"/>
    <property type="molecule type" value="Genomic_DNA"/>
</dbReference>
<sequence>MFRANAAFREVDGVPVDIYSMCAYDGECFSLPSHGELKQFMVISSTFATSFSLLDHGITAGHFSSMFLVDSSSATEPETMITLSSFANENTTVILTGAPNNRTGWVRSDIARNNGLRMSYFERLRASNIYTTSNPTLNFEQNQMILCHYAPRLLGNVMIYIRGCKRRSSLYYVYAKLLNQRKFTISI</sequence>
<keyword evidence="1" id="KW-0378">Hydrolase</keyword>
<comment type="caution">
    <text evidence="1">The sequence shown here is derived from an EMBL/GenBank/DDBJ whole genome shotgun (WGS) entry which is preliminary data.</text>
</comment>
<evidence type="ECO:0000313" key="2">
    <source>
        <dbReference type="Proteomes" id="UP001164539"/>
    </source>
</evidence>
<accession>A0ACC1XHY5</accession>
<organism evidence="1 2">
    <name type="scientific">Melia azedarach</name>
    <name type="common">Chinaberry tree</name>
    <dbReference type="NCBI Taxonomy" id="155640"/>
    <lineage>
        <taxon>Eukaryota</taxon>
        <taxon>Viridiplantae</taxon>
        <taxon>Streptophyta</taxon>
        <taxon>Embryophyta</taxon>
        <taxon>Tracheophyta</taxon>
        <taxon>Spermatophyta</taxon>
        <taxon>Magnoliopsida</taxon>
        <taxon>eudicotyledons</taxon>
        <taxon>Gunneridae</taxon>
        <taxon>Pentapetalae</taxon>
        <taxon>rosids</taxon>
        <taxon>malvids</taxon>
        <taxon>Sapindales</taxon>
        <taxon>Meliaceae</taxon>
        <taxon>Melia</taxon>
    </lineage>
</organism>
<proteinExistence type="predicted"/>
<protein>
    <submittedName>
        <fullName evidence="1">P-loop containing nucleoside triphosphate hydrolases superfamily protein</fullName>
    </submittedName>
</protein>
<keyword evidence="2" id="KW-1185">Reference proteome</keyword>